<keyword evidence="2" id="KW-1185">Reference proteome</keyword>
<dbReference type="PANTHER" id="PTHR46890">
    <property type="entry name" value="NON-LTR RETROLELEMENT REVERSE TRANSCRIPTASE-LIKE PROTEIN-RELATED"/>
    <property type="match status" value="1"/>
</dbReference>
<dbReference type="InterPro" id="IPR052343">
    <property type="entry name" value="Retrotransposon-Effector_Assoc"/>
</dbReference>
<gene>
    <name evidence="1" type="ORF">EPI10_016797</name>
</gene>
<sequence length="208" mass="23895">MKAKKTFADLFFDFRIALVKMSWRCTCGVTWRSWRLRRWKARETSRDSISYLGWLGFSGLGIGPADVNSKLTTTYLEDEVVTALKEIGPTKASGNDGFPALFFQKYWHIVRRDVNDFCLKVLNEGMDFDMLNMTNIVLISKIPNPTNLVNFKPISICNVLYKLIAKMIVNHFKGVSNACIDKSQSAFVPRRFISNNVLLAYEILLMFR</sequence>
<dbReference type="GO" id="GO:0003964">
    <property type="term" value="F:RNA-directed DNA polymerase activity"/>
    <property type="evidence" value="ECO:0007669"/>
    <property type="project" value="UniProtKB-KW"/>
</dbReference>
<keyword evidence="1" id="KW-0548">Nucleotidyltransferase</keyword>
<keyword evidence="1" id="KW-0695">RNA-directed DNA polymerase</keyword>
<keyword evidence="1" id="KW-0808">Transferase</keyword>
<dbReference type="PANTHER" id="PTHR46890:SF48">
    <property type="entry name" value="RNA-DIRECTED DNA POLYMERASE"/>
    <property type="match status" value="1"/>
</dbReference>
<dbReference type="OrthoDB" id="1938551at2759"/>
<comment type="caution">
    <text evidence="1">The sequence shown here is derived from an EMBL/GenBank/DDBJ whole genome shotgun (WGS) entry which is preliminary data.</text>
</comment>
<dbReference type="Proteomes" id="UP000325315">
    <property type="component" value="Unassembled WGS sequence"/>
</dbReference>
<reference evidence="2" key="1">
    <citation type="journal article" date="2019" name="Plant Biotechnol. J.">
        <title>Genome sequencing of the Australian wild diploid species Gossypium australe highlights disease resistance and delayed gland morphogenesis.</title>
        <authorList>
            <person name="Cai Y."/>
            <person name="Cai X."/>
            <person name="Wang Q."/>
            <person name="Wang P."/>
            <person name="Zhang Y."/>
            <person name="Cai C."/>
            <person name="Xu Y."/>
            <person name="Wang K."/>
            <person name="Zhou Z."/>
            <person name="Wang C."/>
            <person name="Geng S."/>
            <person name="Li B."/>
            <person name="Dong Q."/>
            <person name="Hou Y."/>
            <person name="Wang H."/>
            <person name="Ai P."/>
            <person name="Liu Z."/>
            <person name="Yi F."/>
            <person name="Sun M."/>
            <person name="An G."/>
            <person name="Cheng J."/>
            <person name="Zhang Y."/>
            <person name="Shi Q."/>
            <person name="Xie Y."/>
            <person name="Shi X."/>
            <person name="Chang Y."/>
            <person name="Huang F."/>
            <person name="Chen Y."/>
            <person name="Hong S."/>
            <person name="Mi L."/>
            <person name="Sun Q."/>
            <person name="Zhang L."/>
            <person name="Zhou B."/>
            <person name="Peng R."/>
            <person name="Zhang X."/>
            <person name="Liu F."/>
        </authorList>
    </citation>
    <scope>NUCLEOTIDE SEQUENCE [LARGE SCALE GENOMIC DNA]</scope>
    <source>
        <strain evidence="2">cv. PA1801</strain>
    </source>
</reference>
<organism evidence="1 2">
    <name type="scientific">Gossypium australe</name>
    <dbReference type="NCBI Taxonomy" id="47621"/>
    <lineage>
        <taxon>Eukaryota</taxon>
        <taxon>Viridiplantae</taxon>
        <taxon>Streptophyta</taxon>
        <taxon>Embryophyta</taxon>
        <taxon>Tracheophyta</taxon>
        <taxon>Spermatophyta</taxon>
        <taxon>Magnoliopsida</taxon>
        <taxon>eudicotyledons</taxon>
        <taxon>Gunneridae</taxon>
        <taxon>Pentapetalae</taxon>
        <taxon>rosids</taxon>
        <taxon>malvids</taxon>
        <taxon>Malvales</taxon>
        <taxon>Malvaceae</taxon>
        <taxon>Malvoideae</taxon>
        <taxon>Gossypium</taxon>
    </lineage>
</organism>
<dbReference type="EMBL" id="SMMG02000006">
    <property type="protein sequence ID" value="KAA3471145.1"/>
    <property type="molecule type" value="Genomic_DNA"/>
</dbReference>
<accession>A0A5B6VQA8</accession>
<evidence type="ECO:0000313" key="1">
    <source>
        <dbReference type="EMBL" id="KAA3471145.1"/>
    </source>
</evidence>
<evidence type="ECO:0000313" key="2">
    <source>
        <dbReference type="Proteomes" id="UP000325315"/>
    </source>
</evidence>
<name>A0A5B6VQA8_9ROSI</name>
<proteinExistence type="predicted"/>
<dbReference type="AlphaFoldDB" id="A0A5B6VQA8"/>
<protein>
    <submittedName>
        <fullName evidence="1">Reverse transcriptase</fullName>
    </submittedName>
</protein>